<dbReference type="EMBL" id="CADCWF010000120">
    <property type="protein sequence ID" value="CAA9552974.1"/>
    <property type="molecule type" value="Genomic_DNA"/>
</dbReference>
<protein>
    <submittedName>
        <fullName evidence="1">Uncharacterized protein</fullName>
    </submittedName>
</protein>
<sequence length="35" mass="3440">MDGVPLAAVAGFAGEGGRPILTKDEVRGTGVQGRG</sequence>
<dbReference type="AlphaFoldDB" id="A0A6J4UND4"/>
<organism evidence="1">
    <name type="scientific">uncultured Thermomicrobiales bacterium</name>
    <dbReference type="NCBI Taxonomy" id="1645740"/>
    <lineage>
        <taxon>Bacteria</taxon>
        <taxon>Pseudomonadati</taxon>
        <taxon>Thermomicrobiota</taxon>
        <taxon>Thermomicrobia</taxon>
        <taxon>Thermomicrobiales</taxon>
        <taxon>environmental samples</taxon>
    </lineage>
</organism>
<gene>
    <name evidence="1" type="ORF">AVDCRST_MAG59-1912</name>
</gene>
<proteinExistence type="predicted"/>
<accession>A0A6J4UND4</accession>
<evidence type="ECO:0000313" key="1">
    <source>
        <dbReference type="EMBL" id="CAA9552974.1"/>
    </source>
</evidence>
<reference evidence="1" key="1">
    <citation type="submission" date="2020-02" db="EMBL/GenBank/DDBJ databases">
        <authorList>
            <person name="Meier V. D."/>
        </authorList>
    </citation>
    <scope>NUCLEOTIDE SEQUENCE</scope>
    <source>
        <strain evidence="1">AVDCRST_MAG59</strain>
    </source>
</reference>
<name>A0A6J4UND4_9BACT</name>